<dbReference type="EC" id="3.5.1.2" evidence="3 7"/>
<accession>A0A839RN66</accession>
<dbReference type="Proteomes" id="UP000567922">
    <property type="component" value="Unassembled WGS sequence"/>
</dbReference>
<keyword evidence="4 7" id="KW-0378">Hydrolase</keyword>
<comment type="catalytic activity">
    <reaction evidence="5 7">
        <text>L-glutamine + H2O = L-glutamate + NH4(+)</text>
        <dbReference type="Rhea" id="RHEA:15889"/>
        <dbReference type="ChEBI" id="CHEBI:15377"/>
        <dbReference type="ChEBI" id="CHEBI:28938"/>
        <dbReference type="ChEBI" id="CHEBI:29985"/>
        <dbReference type="ChEBI" id="CHEBI:58359"/>
        <dbReference type="EC" id="3.5.1.2"/>
    </reaction>
</comment>
<feature type="binding site" evidence="7">
    <location>
        <position position="114"/>
    </location>
    <ligand>
        <name>substrate</name>
    </ligand>
</feature>
<dbReference type="GO" id="GO:0006543">
    <property type="term" value="P:L-glutamine catabolic process"/>
    <property type="evidence" value="ECO:0007669"/>
    <property type="project" value="TreeGrafter"/>
</dbReference>
<dbReference type="GO" id="GO:0004359">
    <property type="term" value="F:glutaminase activity"/>
    <property type="evidence" value="ECO:0007669"/>
    <property type="project" value="UniProtKB-UniRule"/>
</dbReference>
<sequence length="419" mass="45532">MKSPVPDYLEHVLKRYAPDHSGEVKDAYRNVPECDPDQLAIAITTVEGATYCAGDADNHFPIESMSKPFIYGLALEDSGEDAVHRKIGVEPSGDAFNEISLESSTGRPFNAMINAGAIAAHALVSGADCDERTARIRRHFSQLAGRELSFDESEHNVPHRNLAIGHMLRTVDVLEEEPAEVVRGYTRQCAFSVTTRDLSLMAATFANGGLQPISGDKLLSRATVRQVLSVMLTCGMYDAAGDWMSAVGIPAKSGIAGGIIGVLPGQLGIAVYSPRVDSRGNSVRGVELFEHLSRDMELHLMETPPIGRSVFRASEVRGTALCYQLQGAVRFAGIEAVVREVEQREQKDLAIIFDFVRVTGFSDVARRLTFELVRRLVTEDHASIVLVDPDGVLGTPEDDAERWPTVVDSLESADALIGQ</sequence>
<comment type="caution">
    <text evidence="8">The sequence shown here is derived from an EMBL/GenBank/DDBJ whole genome shotgun (WGS) entry which is preliminary data.</text>
</comment>
<dbReference type="Gene3D" id="3.30.750.24">
    <property type="entry name" value="STAS domain"/>
    <property type="match status" value="1"/>
</dbReference>
<dbReference type="PANTHER" id="PTHR12544">
    <property type="entry name" value="GLUTAMINASE"/>
    <property type="match status" value="1"/>
</dbReference>
<evidence type="ECO:0000256" key="6">
    <source>
        <dbReference type="ARBA" id="ARBA00070405"/>
    </source>
</evidence>
<dbReference type="FunFam" id="3.40.710.10:FF:000005">
    <property type="entry name" value="Glutaminase"/>
    <property type="match status" value="1"/>
</dbReference>
<dbReference type="AlphaFoldDB" id="A0A839RN66"/>
<dbReference type="GO" id="GO:0006537">
    <property type="term" value="P:glutamate biosynthetic process"/>
    <property type="evidence" value="ECO:0007669"/>
    <property type="project" value="TreeGrafter"/>
</dbReference>
<dbReference type="InterPro" id="IPR012338">
    <property type="entry name" value="Beta-lactam/transpept-like"/>
</dbReference>
<dbReference type="PANTHER" id="PTHR12544:SF29">
    <property type="entry name" value="GLUTAMINASE"/>
    <property type="match status" value="1"/>
</dbReference>
<name>A0A839RN66_9ACTN</name>
<protein>
    <recommendedName>
        <fullName evidence="6 7">Glutaminase</fullName>
        <ecNumber evidence="3 7">3.5.1.2</ecNumber>
    </recommendedName>
</protein>
<organism evidence="8 9">
    <name type="scientific">Hoyosella altamirensis</name>
    <dbReference type="NCBI Taxonomy" id="616997"/>
    <lineage>
        <taxon>Bacteria</taxon>
        <taxon>Bacillati</taxon>
        <taxon>Actinomycetota</taxon>
        <taxon>Actinomycetes</taxon>
        <taxon>Mycobacteriales</taxon>
        <taxon>Hoyosellaceae</taxon>
        <taxon>Hoyosella</taxon>
    </lineage>
</organism>
<feature type="binding site" evidence="7">
    <location>
        <position position="64"/>
    </location>
    <ligand>
        <name>substrate</name>
    </ligand>
</feature>
<comment type="caution">
    <text evidence="7">Lacks conserved residue(s) required for the propagation of feature annotation.</text>
</comment>
<dbReference type="Gene3D" id="3.40.710.10">
    <property type="entry name" value="DD-peptidase/beta-lactamase superfamily"/>
    <property type="match status" value="1"/>
</dbReference>
<reference evidence="8 9" key="1">
    <citation type="submission" date="2020-08" db="EMBL/GenBank/DDBJ databases">
        <title>Sequencing the genomes of 1000 actinobacteria strains.</title>
        <authorList>
            <person name="Klenk H.-P."/>
        </authorList>
    </citation>
    <scope>NUCLEOTIDE SEQUENCE [LARGE SCALE GENOMIC DNA]</scope>
    <source>
        <strain evidence="8 9">DSM 45258</strain>
    </source>
</reference>
<dbReference type="RefSeq" id="WP_064440040.1">
    <property type="nucleotide sequence ID" value="NZ_BDDI01000006.1"/>
</dbReference>
<dbReference type="NCBIfam" id="TIGR03814">
    <property type="entry name" value="Gln_ase"/>
    <property type="match status" value="1"/>
</dbReference>
<dbReference type="SUPFAM" id="SSF56601">
    <property type="entry name" value="beta-lactamase/transpeptidase-like"/>
    <property type="match status" value="1"/>
</dbReference>
<keyword evidence="7" id="KW-0007">Acetylation</keyword>
<evidence type="ECO:0000256" key="5">
    <source>
        <dbReference type="ARBA" id="ARBA00049534"/>
    </source>
</evidence>
<dbReference type="InterPro" id="IPR015868">
    <property type="entry name" value="Glutaminase"/>
</dbReference>
<comment type="subunit">
    <text evidence="2 7">Homotetramer.</text>
</comment>
<evidence type="ECO:0000256" key="7">
    <source>
        <dbReference type="HAMAP-Rule" id="MF_00313"/>
    </source>
</evidence>
<evidence type="ECO:0000256" key="4">
    <source>
        <dbReference type="ARBA" id="ARBA00022801"/>
    </source>
</evidence>
<dbReference type="Pfam" id="PF04960">
    <property type="entry name" value="Glutaminase"/>
    <property type="match status" value="1"/>
</dbReference>
<feature type="binding site" evidence="7">
    <location>
        <position position="154"/>
    </location>
    <ligand>
        <name>substrate</name>
    </ligand>
</feature>
<dbReference type="HAMAP" id="MF_00313">
    <property type="entry name" value="Glutaminase"/>
    <property type="match status" value="1"/>
</dbReference>
<feature type="binding site" evidence="7">
    <location>
        <position position="161"/>
    </location>
    <ligand>
        <name>substrate</name>
    </ligand>
</feature>
<comment type="similarity">
    <text evidence="1 7">Belongs to the glutaminase family.</text>
</comment>
<evidence type="ECO:0000256" key="1">
    <source>
        <dbReference type="ARBA" id="ARBA00011076"/>
    </source>
</evidence>
<evidence type="ECO:0000313" key="8">
    <source>
        <dbReference type="EMBL" id="MBB3038195.1"/>
    </source>
</evidence>
<feature type="binding site" evidence="7">
    <location>
        <position position="237"/>
    </location>
    <ligand>
        <name>substrate</name>
    </ligand>
</feature>
<gene>
    <name evidence="7" type="primary">glsA</name>
    <name evidence="8" type="ORF">FHU29_002644</name>
</gene>
<proteinExistence type="inferred from homology"/>
<dbReference type="InterPro" id="IPR036513">
    <property type="entry name" value="STAS_dom_sf"/>
</dbReference>
<evidence type="ECO:0000256" key="2">
    <source>
        <dbReference type="ARBA" id="ARBA00011881"/>
    </source>
</evidence>
<keyword evidence="9" id="KW-1185">Reference proteome</keyword>
<dbReference type="EMBL" id="JACHWS010000002">
    <property type="protein sequence ID" value="MBB3038195.1"/>
    <property type="molecule type" value="Genomic_DNA"/>
</dbReference>
<feature type="binding site" evidence="7">
    <location>
        <position position="185"/>
    </location>
    <ligand>
        <name>substrate</name>
    </ligand>
</feature>
<evidence type="ECO:0000256" key="3">
    <source>
        <dbReference type="ARBA" id="ARBA00012918"/>
    </source>
</evidence>
<evidence type="ECO:0000313" key="9">
    <source>
        <dbReference type="Proteomes" id="UP000567922"/>
    </source>
</evidence>